<sequence length="682" mass="72232">MTSRFVTLAFVVLLACSLPAGIAAGTPTDRAPASADLESPSVGAAATGSSSDVLHRTTTLRHRPTDTDVFETETTFRVPDSVTELEIELERGATVESTTGFERTGERTLEWTGATDEPTVRYTMPADRTGTQGASATGEGYSFVDTGEWAVVPVPDVAISLRRTDPVGIEETVRVDGPGATGGDIAFFGAVTERERTVDGERFRLAVPEAATLEESPDTILSALVDASDRLEVGARPDEVFVVAVPDTVDWGPRGIQYGESDAWVVADEPLDSPNPAWLHEYVHVRQRFANTADGTTTETEWVVEGQADYHAGLLALEAGYTDFEGFSRLLERGTESPYADGALADPGTWEHERTDYVKGALVAGEIDRQLRVATDGDRTLADVVRELNADNGTVTESDFLGTIGEYGGTAVRTDAERYTRTDATPAVWSRTDHRAAFDQSVASFEYGFGTGPIEVAGEEWPRWSASEAGVDAGTDEVIVVPAGESVTLPATVTNVGEREGTYDLTLGADGRTVDHRQGTLAPGGERSHRLSWTPAEPGTYVLRIGSDRVTAVVRSSPSVTVTDLRLEPEAVDPGEPVTATATVEAAGDGPGAAVLAFRTVDGVAAKRPVAVRPDGTATVEAELRFDEASRYEVGVGERTATVSVGETGPAAAIDDVPGFGVLATLGAFLLLVVTVLAARRR</sequence>
<protein>
    <recommendedName>
        <fullName evidence="3">CARDB domain-containing protein</fullName>
    </recommendedName>
</protein>
<keyword evidence="5" id="KW-1185">Reference proteome</keyword>
<dbReference type="Pfam" id="PF07705">
    <property type="entry name" value="CARDB"/>
    <property type="match status" value="1"/>
</dbReference>
<reference evidence="4 5" key="1">
    <citation type="submission" date="2022-07" db="EMBL/GenBank/DDBJ databases">
        <title>Two temperate virus in Haloterrigena jeotgali A29.</title>
        <authorList>
            <person name="Deng X."/>
        </authorList>
    </citation>
    <scope>NUCLEOTIDE SEQUENCE [LARGE SCALE GENOMIC DNA]</scope>
    <source>
        <strain evidence="4 5">A29</strain>
    </source>
</reference>
<dbReference type="Proteomes" id="UP001224926">
    <property type="component" value="Chromosome"/>
</dbReference>
<name>A0AAF0PGR0_9EURY</name>
<feature type="region of interest" description="Disordered" evidence="1">
    <location>
        <begin position="29"/>
        <end position="51"/>
    </location>
</feature>
<dbReference type="InterPro" id="IPR013783">
    <property type="entry name" value="Ig-like_fold"/>
</dbReference>
<dbReference type="EMBL" id="CP101873">
    <property type="protein sequence ID" value="WMT10064.1"/>
    <property type="molecule type" value="Genomic_DNA"/>
</dbReference>
<dbReference type="Gene3D" id="2.60.40.10">
    <property type="entry name" value="Immunoglobulins"/>
    <property type="match status" value="2"/>
</dbReference>
<dbReference type="Gene3D" id="1.10.390.10">
    <property type="entry name" value="Neutral Protease Domain 2"/>
    <property type="match status" value="1"/>
</dbReference>
<keyword evidence="2" id="KW-1133">Transmembrane helix</keyword>
<organism evidence="4 5">
    <name type="scientific">Natrinema thermotolerans</name>
    <dbReference type="NCBI Taxonomy" id="121872"/>
    <lineage>
        <taxon>Archaea</taxon>
        <taxon>Methanobacteriati</taxon>
        <taxon>Methanobacteriota</taxon>
        <taxon>Stenosarchaea group</taxon>
        <taxon>Halobacteria</taxon>
        <taxon>Halobacteriales</taxon>
        <taxon>Natrialbaceae</taxon>
        <taxon>Natrinema</taxon>
    </lineage>
</organism>
<dbReference type="GeneID" id="84214403"/>
<dbReference type="InterPro" id="IPR027268">
    <property type="entry name" value="Peptidase_M4/M1_CTD_sf"/>
</dbReference>
<proteinExistence type="predicted"/>
<dbReference type="AlphaFoldDB" id="A0AAF0PGR0"/>
<evidence type="ECO:0000256" key="1">
    <source>
        <dbReference type="SAM" id="MobiDB-lite"/>
    </source>
</evidence>
<evidence type="ECO:0000259" key="3">
    <source>
        <dbReference type="Pfam" id="PF07705"/>
    </source>
</evidence>
<dbReference type="RefSeq" id="WP_049965210.1">
    <property type="nucleotide sequence ID" value="NZ_CP101873.1"/>
</dbReference>
<feature type="domain" description="CARDB" evidence="3">
    <location>
        <begin position="483"/>
        <end position="551"/>
    </location>
</feature>
<evidence type="ECO:0000313" key="4">
    <source>
        <dbReference type="EMBL" id="WMT10064.1"/>
    </source>
</evidence>
<evidence type="ECO:0000313" key="5">
    <source>
        <dbReference type="Proteomes" id="UP001224926"/>
    </source>
</evidence>
<keyword evidence="2" id="KW-0812">Transmembrane</keyword>
<dbReference type="GeneID" id="39862075"/>
<dbReference type="InterPro" id="IPR011635">
    <property type="entry name" value="CARDB"/>
</dbReference>
<accession>A0AAF0PGR0</accession>
<evidence type="ECO:0000256" key="2">
    <source>
        <dbReference type="SAM" id="Phobius"/>
    </source>
</evidence>
<feature type="transmembrane region" description="Helical" evidence="2">
    <location>
        <begin position="660"/>
        <end position="679"/>
    </location>
</feature>
<dbReference type="PROSITE" id="PS51257">
    <property type="entry name" value="PROKAR_LIPOPROTEIN"/>
    <property type="match status" value="1"/>
</dbReference>
<keyword evidence="2" id="KW-0472">Membrane</keyword>
<gene>
    <name evidence="4" type="ORF">NP511_10640</name>
</gene>